<evidence type="ECO:0000313" key="3">
    <source>
        <dbReference type="Proteomes" id="UP000052022"/>
    </source>
</evidence>
<keyword evidence="3" id="KW-1185">Reference proteome</keyword>
<dbReference type="AlphaFoldDB" id="A0A0P1GSK8"/>
<keyword evidence="1" id="KW-0812">Transmembrane</keyword>
<accession>A0A0P1GSK8</accession>
<dbReference type="STRING" id="928856.SAMN04488049_10859"/>
<dbReference type="Proteomes" id="UP000052022">
    <property type="component" value="Unassembled WGS sequence"/>
</dbReference>
<keyword evidence="1" id="KW-0472">Membrane</keyword>
<evidence type="ECO:0008006" key="4">
    <source>
        <dbReference type="Google" id="ProtNLM"/>
    </source>
</evidence>
<feature type="transmembrane region" description="Helical" evidence="1">
    <location>
        <begin position="116"/>
        <end position="136"/>
    </location>
</feature>
<reference evidence="2 3" key="1">
    <citation type="submission" date="2015-09" db="EMBL/GenBank/DDBJ databases">
        <authorList>
            <consortium name="Swine Surveillance"/>
        </authorList>
    </citation>
    <scope>NUCLEOTIDE SEQUENCE [LARGE SCALE GENOMIC DNA]</scope>
    <source>
        <strain evidence="2 3">CECT 7557</strain>
    </source>
</reference>
<evidence type="ECO:0000256" key="1">
    <source>
        <dbReference type="SAM" id="Phobius"/>
    </source>
</evidence>
<organism evidence="2 3">
    <name type="scientific">Tritonibacter multivorans</name>
    <dbReference type="NCBI Taxonomy" id="928856"/>
    <lineage>
        <taxon>Bacteria</taxon>
        <taxon>Pseudomonadati</taxon>
        <taxon>Pseudomonadota</taxon>
        <taxon>Alphaproteobacteria</taxon>
        <taxon>Rhodobacterales</taxon>
        <taxon>Paracoccaceae</taxon>
        <taxon>Tritonibacter</taxon>
    </lineage>
</organism>
<evidence type="ECO:0000313" key="2">
    <source>
        <dbReference type="EMBL" id="CUH78454.1"/>
    </source>
</evidence>
<protein>
    <recommendedName>
        <fullName evidence="4">DUF4149 domain-containing protein</fullName>
    </recommendedName>
</protein>
<feature type="transmembrane region" description="Helical" evidence="1">
    <location>
        <begin position="76"/>
        <end position="96"/>
    </location>
</feature>
<name>A0A0P1GSK8_9RHOB</name>
<proteinExistence type="predicted"/>
<gene>
    <name evidence="2" type="ORF">TRM7557_01888</name>
</gene>
<dbReference type="EMBL" id="CYSD01000031">
    <property type="protein sequence ID" value="CUH78454.1"/>
    <property type="molecule type" value="Genomic_DNA"/>
</dbReference>
<keyword evidence="1" id="KW-1133">Transmembrane helix</keyword>
<feature type="transmembrane region" description="Helical" evidence="1">
    <location>
        <begin position="50"/>
        <end position="69"/>
    </location>
</feature>
<sequence length="146" mass="15692">MKREKLTIPILLSLWAGLAIGGNLIAASAKFQVTALSTAEHLMIGRAQFAWLGIAEMLLAAALLGGFFRQKRRPDYLLLAILAVLALQQLGLHPLLQLRSDTLIAGQTPGPSNLHLLFIAAEILKICLLLWAAGSLPKAPARAEIL</sequence>